<reference evidence="3" key="1">
    <citation type="journal article" date="2019" name="Int. J. Syst. Evol. Microbiol.">
        <title>The Global Catalogue of Microorganisms (GCM) 10K type strain sequencing project: providing services to taxonomists for standard genome sequencing and annotation.</title>
        <authorList>
            <consortium name="The Broad Institute Genomics Platform"/>
            <consortium name="The Broad Institute Genome Sequencing Center for Infectious Disease"/>
            <person name="Wu L."/>
            <person name="Ma J."/>
        </authorList>
    </citation>
    <scope>NUCLEOTIDE SEQUENCE [LARGE SCALE GENOMIC DNA]</scope>
    <source>
        <strain evidence="3">JCM 18302</strain>
    </source>
</reference>
<evidence type="ECO:0000313" key="3">
    <source>
        <dbReference type="Proteomes" id="UP001500804"/>
    </source>
</evidence>
<protein>
    <submittedName>
        <fullName evidence="2">Uncharacterized protein</fullName>
    </submittedName>
</protein>
<name>A0ABP9NQV4_9PSEU</name>
<feature type="region of interest" description="Disordered" evidence="1">
    <location>
        <begin position="136"/>
        <end position="157"/>
    </location>
</feature>
<gene>
    <name evidence="2" type="ORF">GCM10023320_49340</name>
</gene>
<proteinExistence type="predicted"/>
<dbReference type="EMBL" id="BAABJO010000020">
    <property type="protein sequence ID" value="GAA5129202.1"/>
    <property type="molecule type" value="Genomic_DNA"/>
</dbReference>
<dbReference type="SUPFAM" id="SSF50494">
    <property type="entry name" value="Trypsin-like serine proteases"/>
    <property type="match status" value="1"/>
</dbReference>
<dbReference type="Proteomes" id="UP001500804">
    <property type="component" value="Unassembled WGS sequence"/>
</dbReference>
<organism evidence="2 3">
    <name type="scientific">Pseudonocardia adelaidensis</name>
    <dbReference type="NCBI Taxonomy" id="648754"/>
    <lineage>
        <taxon>Bacteria</taxon>
        <taxon>Bacillati</taxon>
        <taxon>Actinomycetota</taxon>
        <taxon>Actinomycetes</taxon>
        <taxon>Pseudonocardiales</taxon>
        <taxon>Pseudonocardiaceae</taxon>
        <taxon>Pseudonocardia</taxon>
    </lineage>
</organism>
<evidence type="ECO:0000313" key="2">
    <source>
        <dbReference type="EMBL" id="GAA5129202.1"/>
    </source>
</evidence>
<keyword evidence="3" id="KW-1185">Reference proteome</keyword>
<feature type="region of interest" description="Disordered" evidence="1">
    <location>
        <begin position="1"/>
        <end position="31"/>
    </location>
</feature>
<accession>A0ABP9NQV4</accession>
<comment type="caution">
    <text evidence="2">The sequence shown here is derived from an EMBL/GenBank/DDBJ whole genome shotgun (WGS) entry which is preliminary data.</text>
</comment>
<feature type="compositionally biased region" description="Basic residues" evidence="1">
    <location>
        <begin position="184"/>
        <end position="194"/>
    </location>
</feature>
<feature type="compositionally biased region" description="Polar residues" evidence="1">
    <location>
        <begin position="1"/>
        <end position="22"/>
    </location>
</feature>
<feature type="region of interest" description="Disordered" evidence="1">
    <location>
        <begin position="172"/>
        <end position="194"/>
    </location>
</feature>
<evidence type="ECO:0000256" key="1">
    <source>
        <dbReference type="SAM" id="MobiDB-lite"/>
    </source>
</evidence>
<sequence length="194" mass="20590">MASRSDTITASVGASPNRSAASGSPDPEHPAWNAEKLNAEARNKVLITQRRAMGTGYVVADEWVVTARQVVEDLVDGEPVLAKGLAAQWHRVRAARVVGWDELGIWPSKKLEAFRYRGQLGEAPPDVAVLHVPGLRRPGDRGESGSPACSRVSRPPTSLVATRAGLVHRTAAPGVAQVSPAVGRSRRARPGLCS</sequence>
<dbReference type="InterPro" id="IPR009003">
    <property type="entry name" value="Peptidase_S1_PA"/>
</dbReference>